<evidence type="ECO:0000313" key="1">
    <source>
        <dbReference type="EMBL" id="GHA99464.1"/>
    </source>
</evidence>
<dbReference type="AlphaFoldDB" id="A0A8J3CSI8"/>
<comment type="caution">
    <text evidence="1">The sequence shown here is derived from an EMBL/GenBank/DDBJ whole genome shotgun (WGS) entry which is preliminary data.</text>
</comment>
<organism evidence="1 2">
    <name type="scientific">Algimonas arctica</name>
    <dbReference type="NCBI Taxonomy" id="1479486"/>
    <lineage>
        <taxon>Bacteria</taxon>
        <taxon>Pseudomonadati</taxon>
        <taxon>Pseudomonadota</taxon>
        <taxon>Alphaproteobacteria</taxon>
        <taxon>Maricaulales</taxon>
        <taxon>Robiginitomaculaceae</taxon>
        <taxon>Algimonas</taxon>
    </lineage>
</organism>
<protein>
    <submittedName>
        <fullName evidence="1">Uncharacterized protein</fullName>
    </submittedName>
</protein>
<dbReference type="PROSITE" id="PS51257">
    <property type="entry name" value="PROKAR_LIPOPROTEIN"/>
    <property type="match status" value="1"/>
</dbReference>
<sequence>MGSSKLCLKFINNKIIFPTFGILFISACDSPTSSATNELVEPTLDTSSEIVSENQPLENNKVDRETLGAAEKSALELFSYQQGEWECVWIMYDATGQETGRFQGYQNVQPSFDEYSQVTTTVIPEINYEGHSLRAFNPVEGKIVSLVVGPNGDYWELSQDPLTGVTTSKMHKDADGVLTSRRFTRSPLGNTGYKIFMEVSYDGDEIWYRRFEQRLTRRVD</sequence>
<name>A0A8J3CSI8_9PROT</name>
<keyword evidence="2" id="KW-1185">Reference proteome</keyword>
<proteinExistence type="predicted"/>
<evidence type="ECO:0000313" key="2">
    <source>
        <dbReference type="Proteomes" id="UP000634004"/>
    </source>
</evidence>
<dbReference type="EMBL" id="BMZH01000010">
    <property type="protein sequence ID" value="GHA99464.1"/>
    <property type="molecule type" value="Genomic_DNA"/>
</dbReference>
<dbReference type="Proteomes" id="UP000634004">
    <property type="component" value="Unassembled WGS sequence"/>
</dbReference>
<accession>A0A8J3CSI8</accession>
<reference evidence="1" key="2">
    <citation type="submission" date="2020-09" db="EMBL/GenBank/DDBJ databases">
        <authorList>
            <person name="Sun Q."/>
            <person name="Kim S."/>
        </authorList>
    </citation>
    <scope>NUCLEOTIDE SEQUENCE</scope>
    <source>
        <strain evidence="1">KCTC 32513</strain>
    </source>
</reference>
<reference evidence="1" key="1">
    <citation type="journal article" date="2014" name="Int. J. Syst. Evol. Microbiol.">
        <title>Complete genome sequence of Corynebacterium casei LMG S-19264T (=DSM 44701T), isolated from a smear-ripened cheese.</title>
        <authorList>
            <consortium name="US DOE Joint Genome Institute (JGI-PGF)"/>
            <person name="Walter F."/>
            <person name="Albersmeier A."/>
            <person name="Kalinowski J."/>
            <person name="Ruckert C."/>
        </authorList>
    </citation>
    <scope>NUCLEOTIDE SEQUENCE</scope>
    <source>
        <strain evidence="1">KCTC 32513</strain>
    </source>
</reference>
<gene>
    <name evidence="1" type="ORF">GCM10009069_22810</name>
</gene>
<dbReference type="RefSeq" id="WP_189498547.1">
    <property type="nucleotide sequence ID" value="NZ_BMZH01000010.1"/>
</dbReference>